<feature type="chain" id="PRO_5007840805" description="Cytochrome c domain-containing protein" evidence="2">
    <location>
        <begin position="23"/>
        <end position="128"/>
    </location>
</feature>
<evidence type="ECO:0000313" key="3">
    <source>
        <dbReference type="EMBL" id="KZS38605.1"/>
    </source>
</evidence>
<gene>
    <name evidence="3" type="ORF">AWE51_13475</name>
</gene>
<evidence type="ECO:0000256" key="1">
    <source>
        <dbReference type="SAM" id="MobiDB-lite"/>
    </source>
</evidence>
<accession>A0A162XFL1</accession>
<protein>
    <recommendedName>
        <fullName evidence="5">Cytochrome c domain-containing protein</fullName>
    </recommendedName>
</protein>
<dbReference type="EMBL" id="LQRT01000046">
    <property type="protein sequence ID" value="KZS38605.1"/>
    <property type="molecule type" value="Genomic_DNA"/>
</dbReference>
<dbReference type="OrthoDB" id="9786191at2"/>
<dbReference type="RefSeq" id="WP_066318046.1">
    <property type="nucleotide sequence ID" value="NZ_LQRT01000046.1"/>
</dbReference>
<evidence type="ECO:0000256" key="2">
    <source>
        <dbReference type="SAM" id="SignalP"/>
    </source>
</evidence>
<feature type="signal peptide" evidence="2">
    <location>
        <begin position="1"/>
        <end position="22"/>
    </location>
</feature>
<reference evidence="3 4" key="1">
    <citation type="submission" date="2016-01" db="EMBL/GenBank/DDBJ databases">
        <title>The draft genome sequence of Aquimarina sp. RZW4-3-2.</title>
        <authorList>
            <person name="Wang Y."/>
        </authorList>
    </citation>
    <scope>NUCLEOTIDE SEQUENCE [LARGE SCALE GENOMIC DNA]</scope>
    <source>
        <strain evidence="3 4">RZW4-3-2</strain>
    </source>
</reference>
<proteinExistence type="predicted"/>
<dbReference type="Proteomes" id="UP000076715">
    <property type="component" value="Unassembled WGS sequence"/>
</dbReference>
<sequence length="128" mass="14038">MKKIAKFSILILTAVICFNCSSSDDGGDTNGGDPEPNPNPNKITTYDADVKAIIDGQCIRCHTTPLQNGATFPMDNFNETRNGINRGMIERIQSTSSRRVMPPPPAAMLTQEVIDIIRDWEADGLLEN</sequence>
<keyword evidence="2" id="KW-0732">Signal</keyword>
<dbReference type="STRING" id="1642818.AWE51_13475"/>
<keyword evidence="4" id="KW-1185">Reference proteome</keyword>
<name>A0A162XFL1_9FLAO</name>
<evidence type="ECO:0000313" key="4">
    <source>
        <dbReference type="Proteomes" id="UP000076715"/>
    </source>
</evidence>
<dbReference type="AlphaFoldDB" id="A0A162XFL1"/>
<feature type="region of interest" description="Disordered" evidence="1">
    <location>
        <begin position="25"/>
        <end position="44"/>
    </location>
</feature>
<evidence type="ECO:0008006" key="5">
    <source>
        <dbReference type="Google" id="ProtNLM"/>
    </source>
</evidence>
<organism evidence="3 4">
    <name type="scientific">Aquimarina aggregata</name>
    <dbReference type="NCBI Taxonomy" id="1642818"/>
    <lineage>
        <taxon>Bacteria</taxon>
        <taxon>Pseudomonadati</taxon>
        <taxon>Bacteroidota</taxon>
        <taxon>Flavobacteriia</taxon>
        <taxon>Flavobacteriales</taxon>
        <taxon>Flavobacteriaceae</taxon>
        <taxon>Aquimarina</taxon>
    </lineage>
</organism>
<comment type="caution">
    <text evidence="3">The sequence shown here is derived from an EMBL/GenBank/DDBJ whole genome shotgun (WGS) entry which is preliminary data.</text>
</comment>